<sequence>MYLEKHVVQQQVQLAEEVMATGQPTTTGVSLRLWNACHKEVYAALNHPFVQALGAGTLPRATFQRFISQDAHFLEAFACAYAQAMAKVVGSNGPEFEVISELLEGVRAELKMHKTFAEKWGVDLAVASSPSPATVEYCNFLMAVAKGPENVAVVLAAMLPCSQLYGFLGCQLMKIWPEADHDYTEWIKTYAAEEYLELPAKKGKLLDEIADLEDYGKLLKFYKQAMELEVQFFNDHQPFVQSPARNIGVLVVDFDNTLTAGDTVMNLIRAVVAAAAKRLGGTPEEAKQVLQDRMELIEGASGAYQVAFEALLEELISPQVSAVKGKLEFDLEIVSYVCIKLSEFDRLWCQNSIDTGVLKDAGREDVQRTAGRKVMLRDGCLEVLEKARQKGWGVRVLSQSWSAHMIKSVVGDHAEIVEREAETTGDAATIRITANELIYENDITTGDVTRSVECADDKGRAFDDILLDEMSREGRDPHGWSVYIGDAPADILPLLAADFGIVFNKSKAMGDILQALCIQLKPLSAAPLEPTPQGVIPVLYETASWHDIHAFLHGSDDVASIQAAEQPVSVPRVLIVAGSDSGGGAGVQADIKTCLMSGVFGCTAITSLTFQNTKGVQGAYNIPPEAIDAQIDAVLSDIGTHAVKTGMLPSAQAVKVVSQKILEYQIQNLVVDPVLVSTSGHSLAESDVAAAIREDLMPLAKVVTPNIPEAEALLGGRTISNVEDMEAAARDLHAFGSEYVLVKGGHLVSRHEEARSGALEVVDVLFDGKNISHLKQSTITTNNTHGTGCTLASAIAAELAKGSSPLAAVHRAKAYVIDILRKSKGMKTGTGVQQPMNHGATFVDWGLHVGSPSGGGPGDLRLYAVTSSSVNRKWDRSIVDAVSLAISGGASIIQIREKEATTMEFISIAQSVLAVARPQGVKVIINDRVDVALAVDADGVHVGQEDMPAADVRLILGGKKIVGVSARSVEQAVKAQKDGADYIGAGAVFPTSTKESDAIGLECLHDICTAVSVPVVAIGGVSAENALSTIDAGCKGVAVVSSLFDSDDPETVGQELLAVVEQGLKMRKSP</sequence>
<dbReference type="InterPro" id="IPR013785">
    <property type="entry name" value="Aldolase_TIM"/>
</dbReference>
<evidence type="ECO:0000256" key="5">
    <source>
        <dbReference type="ARBA" id="ARBA00022723"/>
    </source>
</evidence>
<dbReference type="InterPro" id="IPR036206">
    <property type="entry name" value="ThiamineP_synth_sf"/>
</dbReference>
<dbReference type="SUPFAM" id="SSF56784">
    <property type="entry name" value="HAD-like"/>
    <property type="match status" value="1"/>
</dbReference>
<organism evidence="18 19">
    <name type="scientific">Ostreobium quekettii</name>
    <dbReference type="NCBI Taxonomy" id="121088"/>
    <lineage>
        <taxon>Eukaryota</taxon>
        <taxon>Viridiplantae</taxon>
        <taxon>Chlorophyta</taxon>
        <taxon>core chlorophytes</taxon>
        <taxon>Ulvophyceae</taxon>
        <taxon>TCBD clade</taxon>
        <taxon>Bryopsidales</taxon>
        <taxon>Ostreobineae</taxon>
        <taxon>Ostreobiaceae</taxon>
        <taxon>Ostreobium</taxon>
    </lineage>
</organism>
<dbReference type="Pfam" id="PF08543">
    <property type="entry name" value="Phos_pyr_kin"/>
    <property type="match status" value="1"/>
</dbReference>
<dbReference type="FunFam" id="3.20.20.70:FF:000096">
    <property type="entry name" value="Thiamine-phosphate synthase"/>
    <property type="match status" value="1"/>
</dbReference>
<dbReference type="InterPro" id="IPR023214">
    <property type="entry name" value="HAD_sf"/>
</dbReference>
<dbReference type="NCBIfam" id="TIGR00097">
    <property type="entry name" value="HMP-P_kinase"/>
    <property type="match status" value="1"/>
</dbReference>
<dbReference type="EC" id="2.5.1.3" evidence="3"/>
<dbReference type="CDD" id="cd01169">
    <property type="entry name" value="HMPP_kinase"/>
    <property type="match status" value="1"/>
</dbReference>
<evidence type="ECO:0000256" key="7">
    <source>
        <dbReference type="ARBA" id="ARBA00022777"/>
    </source>
</evidence>
<evidence type="ECO:0000256" key="8">
    <source>
        <dbReference type="ARBA" id="ARBA00022840"/>
    </source>
</evidence>
<proteinExistence type="inferred from homology"/>
<dbReference type="Gene3D" id="3.40.1190.20">
    <property type="match status" value="1"/>
</dbReference>
<evidence type="ECO:0000259" key="15">
    <source>
        <dbReference type="Pfam" id="PF02581"/>
    </source>
</evidence>
<dbReference type="SUPFAM" id="SSF53613">
    <property type="entry name" value="Ribokinase-like"/>
    <property type="match status" value="1"/>
</dbReference>
<keyword evidence="5" id="KW-0479">Metal-binding</keyword>
<keyword evidence="19" id="KW-1185">Reference proteome</keyword>
<evidence type="ECO:0000256" key="10">
    <source>
        <dbReference type="ARBA" id="ARBA00022977"/>
    </source>
</evidence>
<dbReference type="OrthoDB" id="10028886at2759"/>
<evidence type="ECO:0000256" key="1">
    <source>
        <dbReference type="ARBA" id="ARBA00001946"/>
    </source>
</evidence>
<feature type="domain" description="Thiamine phosphate synthase/TenI" evidence="15">
    <location>
        <begin position="862"/>
        <end position="1042"/>
    </location>
</feature>
<dbReference type="InterPro" id="IPR016084">
    <property type="entry name" value="Haem_Oase-like_multi-hlx"/>
</dbReference>
<evidence type="ECO:0000313" key="18">
    <source>
        <dbReference type="EMBL" id="CAD7705109.1"/>
    </source>
</evidence>
<keyword evidence="8" id="KW-0067">ATP-binding</keyword>
<evidence type="ECO:0000256" key="9">
    <source>
        <dbReference type="ARBA" id="ARBA00022842"/>
    </source>
</evidence>
<evidence type="ECO:0000256" key="13">
    <source>
        <dbReference type="ARBA" id="ARBA00047851"/>
    </source>
</evidence>
<evidence type="ECO:0000259" key="17">
    <source>
        <dbReference type="Pfam" id="PF08543"/>
    </source>
</evidence>
<dbReference type="HAMAP" id="MF_00097">
    <property type="entry name" value="TMP_synthase"/>
    <property type="match status" value="1"/>
</dbReference>
<comment type="cofactor">
    <cofactor evidence="1">
        <name>Mg(2+)</name>
        <dbReference type="ChEBI" id="CHEBI:18420"/>
    </cofactor>
</comment>
<dbReference type="GO" id="GO:0009228">
    <property type="term" value="P:thiamine biosynthetic process"/>
    <property type="evidence" value="ECO:0007669"/>
    <property type="project" value="UniProtKB-KW"/>
</dbReference>
<evidence type="ECO:0000259" key="16">
    <source>
        <dbReference type="Pfam" id="PF03070"/>
    </source>
</evidence>
<dbReference type="CDD" id="cd00564">
    <property type="entry name" value="TMP_TenI"/>
    <property type="match status" value="1"/>
</dbReference>
<reference evidence="18" key="1">
    <citation type="submission" date="2020-12" db="EMBL/GenBank/DDBJ databases">
        <authorList>
            <person name="Iha C."/>
        </authorList>
    </citation>
    <scope>NUCLEOTIDE SEQUENCE</scope>
</reference>
<comment type="caution">
    <text evidence="18">The sequence shown here is derived from an EMBL/GenBank/DDBJ whole genome shotgun (WGS) entry which is preliminary data.</text>
</comment>
<dbReference type="SUPFAM" id="SSF51391">
    <property type="entry name" value="Thiamin phosphate synthase"/>
    <property type="match status" value="1"/>
</dbReference>
<dbReference type="Gene3D" id="3.40.50.1000">
    <property type="entry name" value="HAD superfamily/HAD-like"/>
    <property type="match status" value="1"/>
</dbReference>
<dbReference type="Proteomes" id="UP000708148">
    <property type="component" value="Unassembled WGS sequence"/>
</dbReference>
<evidence type="ECO:0000256" key="11">
    <source>
        <dbReference type="ARBA" id="ARBA00023268"/>
    </source>
</evidence>
<dbReference type="GO" id="GO:0046872">
    <property type="term" value="F:metal ion binding"/>
    <property type="evidence" value="ECO:0007669"/>
    <property type="project" value="UniProtKB-KW"/>
</dbReference>
<keyword evidence="10" id="KW-0784">Thiamine biosynthesis</keyword>
<dbReference type="InterPro" id="IPR034291">
    <property type="entry name" value="TMP_synthase"/>
</dbReference>
<dbReference type="AlphaFoldDB" id="A0A8S1JG75"/>
<dbReference type="Gene3D" id="3.20.20.70">
    <property type="entry name" value="Aldolase class I"/>
    <property type="match status" value="1"/>
</dbReference>
<keyword evidence="9" id="KW-0460">Magnesium</keyword>
<comment type="pathway">
    <text evidence="2">Cofactor biosynthesis; thiamine diphosphate biosynthesis; thiamine phosphate from 4-amino-2-methyl-5-diphosphomethylpyrimidine and 4-methyl-5-(2-phosphoethyl)-thiazole: step 1/1.</text>
</comment>
<protein>
    <recommendedName>
        <fullName evidence="3">thiamine phosphate synthase</fullName>
        <ecNumber evidence="3">2.5.1.3</ecNumber>
    </recommendedName>
</protein>
<comment type="catalytic activity">
    <reaction evidence="12">
        <text>4-methyl-5-(2-phosphooxyethyl)-thiazole + 4-amino-2-methyl-5-(diphosphooxymethyl)pyrimidine + H(+) = thiamine phosphate + diphosphate</text>
        <dbReference type="Rhea" id="RHEA:22328"/>
        <dbReference type="ChEBI" id="CHEBI:15378"/>
        <dbReference type="ChEBI" id="CHEBI:33019"/>
        <dbReference type="ChEBI" id="CHEBI:37575"/>
        <dbReference type="ChEBI" id="CHEBI:57841"/>
        <dbReference type="ChEBI" id="CHEBI:58296"/>
        <dbReference type="EC" id="2.5.1.3"/>
    </reaction>
</comment>
<feature type="domain" description="Thiaminase-2/PQQC" evidence="16">
    <location>
        <begin position="44"/>
        <end position="233"/>
    </location>
</feature>
<comment type="catalytic activity">
    <reaction evidence="14">
        <text>2-[(2R,5Z)-2-carboxy-4-methylthiazol-5(2H)-ylidene]ethyl phosphate + 4-amino-2-methyl-5-(diphosphooxymethyl)pyrimidine + 2 H(+) = thiamine phosphate + CO2 + diphosphate</text>
        <dbReference type="Rhea" id="RHEA:47844"/>
        <dbReference type="ChEBI" id="CHEBI:15378"/>
        <dbReference type="ChEBI" id="CHEBI:16526"/>
        <dbReference type="ChEBI" id="CHEBI:33019"/>
        <dbReference type="ChEBI" id="CHEBI:37575"/>
        <dbReference type="ChEBI" id="CHEBI:57841"/>
        <dbReference type="ChEBI" id="CHEBI:62899"/>
        <dbReference type="EC" id="2.5.1.3"/>
    </reaction>
</comment>
<dbReference type="GO" id="GO:0008902">
    <property type="term" value="F:hydroxymethylpyrimidine kinase activity"/>
    <property type="evidence" value="ECO:0007669"/>
    <property type="project" value="TreeGrafter"/>
</dbReference>
<dbReference type="NCBIfam" id="TIGR00693">
    <property type="entry name" value="thiE"/>
    <property type="match status" value="1"/>
</dbReference>
<dbReference type="EMBL" id="CAJHUC010003021">
    <property type="protein sequence ID" value="CAD7705109.1"/>
    <property type="molecule type" value="Genomic_DNA"/>
</dbReference>
<dbReference type="Pfam" id="PF03070">
    <property type="entry name" value="TENA_THI-4"/>
    <property type="match status" value="1"/>
</dbReference>
<evidence type="ECO:0000256" key="2">
    <source>
        <dbReference type="ARBA" id="ARBA00005165"/>
    </source>
</evidence>
<dbReference type="FunFam" id="3.40.1190.20:FF:000003">
    <property type="entry name" value="Phosphomethylpyrimidine kinase ThiD"/>
    <property type="match status" value="1"/>
</dbReference>
<evidence type="ECO:0000256" key="6">
    <source>
        <dbReference type="ARBA" id="ARBA00022741"/>
    </source>
</evidence>
<dbReference type="GO" id="GO:0005524">
    <property type="term" value="F:ATP binding"/>
    <property type="evidence" value="ECO:0007669"/>
    <property type="project" value="UniProtKB-KW"/>
</dbReference>
<dbReference type="InterPro" id="IPR013749">
    <property type="entry name" value="PM/HMP-P_kinase-1"/>
</dbReference>
<keyword evidence="4" id="KW-0808">Transferase</keyword>
<evidence type="ECO:0000256" key="4">
    <source>
        <dbReference type="ARBA" id="ARBA00022679"/>
    </source>
</evidence>
<dbReference type="InterPro" id="IPR004399">
    <property type="entry name" value="HMP/HMP-P_kinase_dom"/>
</dbReference>
<accession>A0A8S1JG75</accession>
<dbReference type="PANTHER" id="PTHR20858">
    <property type="entry name" value="PHOSPHOMETHYLPYRIMIDINE KINASE"/>
    <property type="match status" value="1"/>
</dbReference>
<keyword evidence="6" id="KW-0547">Nucleotide-binding</keyword>
<dbReference type="Gene3D" id="1.20.910.10">
    <property type="entry name" value="Heme oxygenase-like"/>
    <property type="match status" value="1"/>
</dbReference>
<dbReference type="GO" id="GO:0008972">
    <property type="term" value="F:phosphomethylpyrimidine kinase activity"/>
    <property type="evidence" value="ECO:0007669"/>
    <property type="project" value="InterPro"/>
</dbReference>
<dbReference type="PANTHER" id="PTHR20858:SF17">
    <property type="entry name" value="HYDROXYMETHYLPYRIMIDINE_PHOSPHOMETHYLPYRIMIDINE KINASE THI20-RELATED"/>
    <property type="match status" value="1"/>
</dbReference>
<dbReference type="SUPFAM" id="SSF48613">
    <property type="entry name" value="Heme oxygenase-like"/>
    <property type="match status" value="1"/>
</dbReference>
<evidence type="ECO:0000256" key="12">
    <source>
        <dbReference type="ARBA" id="ARBA00047334"/>
    </source>
</evidence>
<dbReference type="GO" id="GO:0005829">
    <property type="term" value="C:cytosol"/>
    <property type="evidence" value="ECO:0007669"/>
    <property type="project" value="TreeGrafter"/>
</dbReference>
<name>A0A8S1JG75_9CHLO</name>
<keyword evidence="11" id="KW-0511">Multifunctional enzyme</keyword>
<keyword evidence="7" id="KW-0418">Kinase</keyword>
<dbReference type="InterPro" id="IPR036412">
    <property type="entry name" value="HAD-like_sf"/>
</dbReference>
<comment type="catalytic activity">
    <reaction evidence="13">
        <text>2-(2-carboxy-4-methylthiazol-5-yl)ethyl phosphate + 4-amino-2-methyl-5-(diphosphooxymethyl)pyrimidine + 2 H(+) = thiamine phosphate + CO2 + diphosphate</text>
        <dbReference type="Rhea" id="RHEA:47848"/>
        <dbReference type="ChEBI" id="CHEBI:15378"/>
        <dbReference type="ChEBI" id="CHEBI:16526"/>
        <dbReference type="ChEBI" id="CHEBI:33019"/>
        <dbReference type="ChEBI" id="CHEBI:37575"/>
        <dbReference type="ChEBI" id="CHEBI:57841"/>
        <dbReference type="ChEBI" id="CHEBI:62890"/>
        <dbReference type="EC" id="2.5.1.3"/>
    </reaction>
</comment>
<dbReference type="Pfam" id="PF02581">
    <property type="entry name" value="TMP-TENI"/>
    <property type="match status" value="1"/>
</dbReference>
<dbReference type="InterPro" id="IPR029056">
    <property type="entry name" value="Ribokinase-like"/>
</dbReference>
<evidence type="ECO:0000256" key="3">
    <source>
        <dbReference type="ARBA" id="ARBA00012830"/>
    </source>
</evidence>
<gene>
    <name evidence="18" type="ORF">OSTQU699_LOCUS10464</name>
</gene>
<dbReference type="InterPro" id="IPR022998">
    <property type="entry name" value="ThiamineP_synth_TenI"/>
</dbReference>
<dbReference type="CDD" id="cd19368">
    <property type="entry name" value="TenA_C_AtTH2-like"/>
    <property type="match status" value="1"/>
</dbReference>
<dbReference type="InterPro" id="IPR004305">
    <property type="entry name" value="Thiaminase-2/PQQC"/>
</dbReference>
<dbReference type="GO" id="GO:0004789">
    <property type="term" value="F:thiamine-phosphate diphosphorylase activity"/>
    <property type="evidence" value="ECO:0007669"/>
    <property type="project" value="UniProtKB-EC"/>
</dbReference>
<evidence type="ECO:0000313" key="19">
    <source>
        <dbReference type="Proteomes" id="UP000708148"/>
    </source>
</evidence>
<feature type="domain" description="Pyridoxamine kinase/Phosphomethylpyrimidine kinase" evidence="17">
    <location>
        <begin position="580"/>
        <end position="831"/>
    </location>
</feature>
<evidence type="ECO:0000256" key="14">
    <source>
        <dbReference type="ARBA" id="ARBA00047883"/>
    </source>
</evidence>